<evidence type="ECO:0000256" key="2">
    <source>
        <dbReference type="SAM" id="Phobius"/>
    </source>
</evidence>
<sequence length="741" mass="83410">MSFDDRNFSAYLNRSYSDGFSPPPDICGKQRHSNGYLHPCNRYEKGISSNHDYLSVQGSIREESQVDKVSNKPPDFPHNKYIKNKEENTEPDMDDDRIYNEIADSTKLRTSGQSDVKCCYQKEYVLGTADDYCLPQDKEANKPSANFHCSPCRMIILAAIIIILLIGLGCAAYFLWLRNTNENEKTDTLNNTQHSITSTIVSSTFRTPIFSTEAQTDTPTNPASTLTTSTDQVLSTTKGSSPSEAPSSTTEIYCSPTDRIIFQLNPDQIADPEVSRNLLPHTCEAYVGYPAGDISIEILKSGEQEFRKLDVIIESTVDNRTSCEIHRKIVFRIVFTSDMEKAIIRCSVINKHFPDSPAFYSKNETVRLIPGDSCKDNTVSQSNRVHPTNCKYYIECQNKEPYGRACQYGYCFGIYTVETCTPCNDVTCPATSSSCTNTTVVQKQNKVNMTIHSDQVAGLTSTRASNLHSCSGLIGNLTGDIQVQIQLAGNNNYQTIIPSYTTKVDTTENCELKRVLKFWIGFTVDMYNATIRCRVKNGFHPDVSPIYSNSVTLYLVSSDFCNQNFNSTITNKYHHPTTCHRFISCVGNAPYVHTCSSGLCFSLKEDRCEYCNLFKSDSPETKYKIDENVASEPDETKTPITWKRKLVYGLLFVGVAILAVILIVIAVSTSSNNDHTEPDHFWIMPRVAERAFTRAHCDALYLNKSSYQTAAFRLDMVTYSDFTDKWKNVARMCFPQIEKLK</sequence>
<proteinExistence type="predicted"/>
<reference evidence="4" key="1">
    <citation type="submission" date="2018-11" db="EMBL/GenBank/DDBJ databases">
        <authorList>
            <person name="Alioto T."/>
            <person name="Alioto T."/>
        </authorList>
    </citation>
    <scope>NUCLEOTIDE SEQUENCE</scope>
</reference>
<keyword evidence="2" id="KW-0812">Transmembrane</keyword>
<feature type="region of interest" description="Disordered" evidence="1">
    <location>
        <begin position="61"/>
        <end position="94"/>
    </location>
</feature>
<dbReference type="AlphaFoldDB" id="A0A8B6HRL6"/>
<feature type="region of interest" description="Disordered" evidence="1">
    <location>
        <begin position="212"/>
        <end position="250"/>
    </location>
</feature>
<organism evidence="4 5">
    <name type="scientific">Mytilus galloprovincialis</name>
    <name type="common">Mediterranean mussel</name>
    <dbReference type="NCBI Taxonomy" id="29158"/>
    <lineage>
        <taxon>Eukaryota</taxon>
        <taxon>Metazoa</taxon>
        <taxon>Spiralia</taxon>
        <taxon>Lophotrochozoa</taxon>
        <taxon>Mollusca</taxon>
        <taxon>Bivalvia</taxon>
        <taxon>Autobranchia</taxon>
        <taxon>Pteriomorphia</taxon>
        <taxon>Mytilida</taxon>
        <taxon>Mytiloidea</taxon>
        <taxon>Mytilidae</taxon>
        <taxon>Mytilinae</taxon>
        <taxon>Mytilus</taxon>
    </lineage>
</organism>
<feature type="compositionally biased region" description="Basic and acidic residues" evidence="1">
    <location>
        <begin position="61"/>
        <end position="88"/>
    </location>
</feature>
<dbReference type="Gene3D" id="2.170.140.10">
    <property type="entry name" value="Chitin binding domain"/>
    <property type="match status" value="1"/>
</dbReference>
<feature type="transmembrane region" description="Helical" evidence="2">
    <location>
        <begin position="154"/>
        <end position="176"/>
    </location>
</feature>
<dbReference type="Proteomes" id="UP000596742">
    <property type="component" value="Unassembled WGS sequence"/>
</dbReference>
<dbReference type="Pfam" id="PF01607">
    <property type="entry name" value="CBM_14"/>
    <property type="match status" value="1"/>
</dbReference>
<accession>A0A8B6HRL6</accession>
<gene>
    <name evidence="4" type="ORF">MGAL_10B043416</name>
</gene>
<keyword evidence="5" id="KW-1185">Reference proteome</keyword>
<dbReference type="EMBL" id="UYJE01010454">
    <property type="protein sequence ID" value="VDI83310.1"/>
    <property type="molecule type" value="Genomic_DNA"/>
</dbReference>
<dbReference type="GO" id="GO:0005576">
    <property type="term" value="C:extracellular region"/>
    <property type="evidence" value="ECO:0007669"/>
    <property type="project" value="InterPro"/>
</dbReference>
<dbReference type="InterPro" id="IPR002557">
    <property type="entry name" value="Chitin-bd_dom"/>
</dbReference>
<dbReference type="SUPFAM" id="SSF57625">
    <property type="entry name" value="Invertebrate chitin-binding proteins"/>
    <property type="match status" value="1"/>
</dbReference>
<feature type="compositionally biased region" description="Polar residues" evidence="1">
    <location>
        <begin position="212"/>
        <end position="239"/>
    </location>
</feature>
<feature type="domain" description="Chitin-binding type-2" evidence="3">
    <location>
        <begin position="558"/>
        <end position="610"/>
    </location>
</feature>
<feature type="transmembrane region" description="Helical" evidence="2">
    <location>
        <begin position="646"/>
        <end position="667"/>
    </location>
</feature>
<evidence type="ECO:0000256" key="1">
    <source>
        <dbReference type="SAM" id="MobiDB-lite"/>
    </source>
</evidence>
<evidence type="ECO:0000259" key="3">
    <source>
        <dbReference type="PROSITE" id="PS50940"/>
    </source>
</evidence>
<keyword evidence="2" id="KW-1133">Transmembrane helix</keyword>
<evidence type="ECO:0000313" key="5">
    <source>
        <dbReference type="Proteomes" id="UP000596742"/>
    </source>
</evidence>
<name>A0A8B6HRL6_MYTGA</name>
<evidence type="ECO:0000313" key="4">
    <source>
        <dbReference type="EMBL" id="VDI83310.1"/>
    </source>
</evidence>
<feature type="compositionally biased region" description="Low complexity" evidence="1">
    <location>
        <begin position="240"/>
        <end position="250"/>
    </location>
</feature>
<dbReference type="OrthoDB" id="6162532at2759"/>
<dbReference type="GO" id="GO:0008061">
    <property type="term" value="F:chitin binding"/>
    <property type="evidence" value="ECO:0007669"/>
    <property type="project" value="InterPro"/>
</dbReference>
<keyword evidence="2" id="KW-0472">Membrane</keyword>
<protein>
    <recommendedName>
        <fullName evidence="3">Chitin-binding type-2 domain-containing protein</fullName>
    </recommendedName>
</protein>
<dbReference type="PROSITE" id="PS50940">
    <property type="entry name" value="CHIT_BIND_II"/>
    <property type="match status" value="2"/>
</dbReference>
<dbReference type="SMART" id="SM00494">
    <property type="entry name" value="ChtBD2"/>
    <property type="match status" value="2"/>
</dbReference>
<dbReference type="InterPro" id="IPR036508">
    <property type="entry name" value="Chitin-bd_dom_sf"/>
</dbReference>
<feature type="domain" description="Chitin-binding type-2" evidence="3">
    <location>
        <begin position="371"/>
        <end position="430"/>
    </location>
</feature>
<comment type="caution">
    <text evidence="4">The sequence shown here is derived from an EMBL/GenBank/DDBJ whole genome shotgun (WGS) entry which is preliminary data.</text>
</comment>